<dbReference type="Proteomes" id="UP000184035">
    <property type="component" value="Unassembled WGS sequence"/>
</dbReference>
<reference evidence="1 2" key="1">
    <citation type="submission" date="2016-11" db="EMBL/GenBank/DDBJ databases">
        <authorList>
            <person name="Jaros S."/>
            <person name="Januszkiewicz K."/>
            <person name="Wedrychowicz H."/>
        </authorList>
    </citation>
    <scope>NUCLEOTIDE SEQUENCE [LARGE SCALE GENOMIC DNA]</scope>
    <source>
        <strain evidence="1 2">DSM 2631</strain>
    </source>
</reference>
<dbReference type="OrthoDB" id="9777242at2"/>
<name>A0A1M4VVP8_9CLOT</name>
<gene>
    <name evidence="1" type="ORF">SAMN05443638_10944</name>
</gene>
<keyword evidence="2" id="KW-1185">Reference proteome</keyword>
<proteinExistence type="predicted"/>
<dbReference type="RefSeq" id="WP_072895031.1">
    <property type="nucleotide sequence ID" value="NZ_FQVM01000009.1"/>
</dbReference>
<accession>A0A1M4VVP8</accession>
<protein>
    <submittedName>
        <fullName evidence="1">Uncharacterized protein</fullName>
    </submittedName>
</protein>
<dbReference type="EMBL" id="FQVM01000009">
    <property type="protein sequence ID" value="SHE72990.1"/>
    <property type="molecule type" value="Genomic_DNA"/>
</dbReference>
<evidence type="ECO:0000313" key="1">
    <source>
        <dbReference type="EMBL" id="SHE72990.1"/>
    </source>
</evidence>
<evidence type="ECO:0000313" key="2">
    <source>
        <dbReference type="Proteomes" id="UP000184035"/>
    </source>
</evidence>
<organism evidence="1 2">
    <name type="scientific">Clostridium fallax</name>
    <dbReference type="NCBI Taxonomy" id="1533"/>
    <lineage>
        <taxon>Bacteria</taxon>
        <taxon>Bacillati</taxon>
        <taxon>Bacillota</taxon>
        <taxon>Clostridia</taxon>
        <taxon>Eubacteriales</taxon>
        <taxon>Clostridiaceae</taxon>
        <taxon>Clostridium</taxon>
    </lineage>
</organism>
<dbReference type="STRING" id="1533.SAMN05443638_10944"/>
<sequence length="211" mass="24849">MSLFLGKIHYWLFNKIKFYEEIESKIVEYGKINKILDEEFIKKVYEKYGEPIGDKPLEDIIDESNIHGWLQDKINSLEGRQAAFVTKILEINKESLYDLKNIFKEKGLEAGKVHKNGKDILKAMEIYNSINDYIIEGMPCDRINNILENSDELLVFKAIKCIHKDFWDEENGDVENFYILRDSLIKNFVQTLNNKAIYEAKENGERLIRIM</sequence>
<dbReference type="AlphaFoldDB" id="A0A1M4VVP8"/>